<dbReference type="STRING" id="450851.PHZ_c2124"/>
<keyword evidence="5" id="KW-1185">Reference proteome</keyword>
<dbReference type="GO" id="GO:0050661">
    <property type="term" value="F:NADP binding"/>
    <property type="evidence" value="ECO:0007669"/>
    <property type="project" value="InterPro"/>
</dbReference>
<keyword evidence="3" id="KW-0560">Oxidoreductase</keyword>
<dbReference type="KEGG" id="pzu:PHZ_c2124"/>
<dbReference type="Proteomes" id="UP000001868">
    <property type="component" value="Chromosome"/>
</dbReference>
<dbReference type="SUPFAM" id="SSF51905">
    <property type="entry name" value="FAD/NAD(P)-binding domain"/>
    <property type="match status" value="1"/>
</dbReference>
<dbReference type="GO" id="GO:0050660">
    <property type="term" value="F:flavin adenine dinucleotide binding"/>
    <property type="evidence" value="ECO:0007669"/>
    <property type="project" value="InterPro"/>
</dbReference>
<dbReference type="PANTHER" id="PTHR42877:SF4">
    <property type="entry name" value="FAD_NAD(P)-BINDING DOMAIN-CONTAINING PROTEIN-RELATED"/>
    <property type="match status" value="1"/>
</dbReference>
<keyword evidence="4" id="KW-0503">Monooxygenase</keyword>
<evidence type="ECO:0000256" key="3">
    <source>
        <dbReference type="ARBA" id="ARBA00023002"/>
    </source>
</evidence>
<evidence type="ECO:0000313" key="5">
    <source>
        <dbReference type="Proteomes" id="UP000001868"/>
    </source>
</evidence>
<accession>B4REK9</accession>
<dbReference type="EMBL" id="CP000747">
    <property type="protein sequence ID" value="ACG78535.1"/>
    <property type="molecule type" value="Genomic_DNA"/>
</dbReference>
<evidence type="ECO:0000256" key="1">
    <source>
        <dbReference type="ARBA" id="ARBA00022630"/>
    </source>
</evidence>
<reference evidence="4 5" key="1">
    <citation type="journal article" date="2008" name="BMC Genomics">
        <title>Complete genome of Phenylobacterium zucineum - a novel facultative intracellular bacterium isolated from human erythroleukemia cell line K562.</title>
        <authorList>
            <person name="Luo Y."/>
            <person name="Xu X."/>
            <person name="Ding Z."/>
            <person name="Liu Z."/>
            <person name="Zhang B."/>
            <person name="Yan Z."/>
            <person name="Sun J."/>
            <person name="Hu S."/>
            <person name="Hu X."/>
        </authorList>
    </citation>
    <scope>NUCLEOTIDE SEQUENCE [LARGE SCALE GENOMIC DNA]</scope>
    <source>
        <strain evidence="4 5">HLK1</strain>
    </source>
</reference>
<sequence>MAVIGAGMAGILAGAKLRERGVDCVIFEKADRVGGTWRENTYPGLACDVPAHWYTYSFARNPEWDTLLAAGPDIQAYFERVARDYGVLPLVRFGDEVVSLRYVDGGWEVATASGHRDRFDVVISAAGVLHHPNIPKFEGAESFKGAMFHSARWDHSTPLDGRRIGVIGTGSTAAQLTAALVPRAERFDLFQRTAQWVLPRPNLAYTDEEKARYRADPAALEALVQQYRSKTIDGYATAVLDYDSPQLAEIERLCRENLETVRDPDLRRRLTPDYRAACKRLVISSEFYGAIQQPNANLVTAPIARIEPEGVRTADGILHELDVLVLATGFHTDRFIRPAKVIGRGGADLDAVWGDHPVAYLSVTVPDFPNFFMLGGPNSPVGNFSLIETCEWQLGYILQLLEGMRRGDYREASATHEAMDRFEDERRRAAERTVWVTGCKSWYLDRHGVPASWTFTYARFVEEMTAPRMEDFETR</sequence>
<dbReference type="AlphaFoldDB" id="B4REK9"/>
<keyword evidence="2" id="KW-0274">FAD</keyword>
<proteinExistence type="predicted"/>
<keyword evidence="1" id="KW-0285">Flavoprotein</keyword>
<protein>
    <submittedName>
        <fullName evidence="4">Flavin-containing monooxygenase FMO</fullName>
    </submittedName>
</protein>
<dbReference type="eggNOG" id="COG2072">
    <property type="taxonomic scope" value="Bacteria"/>
</dbReference>
<dbReference type="GO" id="GO:0004499">
    <property type="term" value="F:N,N-dimethylaniline monooxygenase activity"/>
    <property type="evidence" value="ECO:0007669"/>
    <property type="project" value="InterPro"/>
</dbReference>
<dbReference type="Gene3D" id="3.50.50.60">
    <property type="entry name" value="FAD/NAD(P)-binding domain"/>
    <property type="match status" value="2"/>
</dbReference>
<evidence type="ECO:0000256" key="2">
    <source>
        <dbReference type="ARBA" id="ARBA00022827"/>
    </source>
</evidence>
<gene>
    <name evidence="4" type="ordered locus">PHZ_c2124</name>
</gene>
<dbReference type="Pfam" id="PF00743">
    <property type="entry name" value="FMO-like"/>
    <property type="match status" value="1"/>
</dbReference>
<dbReference type="InterPro" id="IPR020946">
    <property type="entry name" value="Flavin_mOase-like"/>
</dbReference>
<name>B4REK9_PHEZH</name>
<dbReference type="InterPro" id="IPR051209">
    <property type="entry name" value="FAD-bind_Monooxygenase_sf"/>
</dbReference>
<dbReference type="PANTHER" id="PTHR42877">
    <property type="entry name" value="L-ORNITHINE N(5)-MONOOXYGENASE-RELATED"/>
    <property type="match status" value="1"/>
</dbReference>
<dbReference type="InterPro" id="IPR036188">
    <property type="entry name" value="FAD/NAD-bd_sf"/>
</dbReference>
<organism evidence="4 5">
    <name type="scientific">Phenylobacterium zucineum (strain HLK1)</name>
    <dbReference type="NCBI Taxonomy" id="450851"/>
    <lineage>
        <taxon>Bacteria</taxon>
        <taxon>Pseudomonadati</taxon>
        <taxon>Pseudomonadota</taxon>
        <taxon>Alphaproteobacteria</taxon>
        <taxon>Caulobacterales</taxon>
        <taxon>Caulobacteraceae</taxon>
        <taxon>Phenylobacterium</taxon>
    </lineage>
</organism>
<dbReference type="HOGENOM" id="CLU_006937_7_1_5"/>
<evidence type="ECO:0000313" key="4">
    <source>
        <dbReference type="EMBL" id="ACG78535.1"/>
    </source>
</evidence>